<dbReference type="PANTHER" id="PTHR43205:SF19">
    <property type="entry name" value="ENOYL REDUCTASE (ER) DOMAIN-CONTAINING PROTEIN"/>
    <property type="match status" value="1"/>
</dbReference>
<dbReference type="Gene3D" id="3.40.50.720">
    <property type="entry name" value="NAD(P)-binding Rossmann-like Domain"/>
    <property type="match status" value="1"/>
</dbReference>
<accession>A0A367XQ66</accession>
<evidence type="ECO:0000256" key="2">
    <source>
        <dbReference type="SAM" id="MobiDB-lite"/>
    </source>
</evidence>
<evidence type="ECO:0000259" key="4">
    <source>
        <dbReference type="Pfam" id="PF16884"/>
    </source>
</evidence>
<dbReference type="InterPro" id="IPR011032">
    <property type="entry name" value="GroES-like_sf"/>
</dbReference>
<dbReference type="SUPFAM" id="SSF50129">
    <property type="entry name" value="GroES-like"/>
    <property type="match status" value="1"/>
</dbReference>
<dbReference type="AlphaFoldDB" id="A0A367XQ66"/>
<dbReference type="SUPFAM" id="SSF51735">
    <property type="entry name" value="NAD(P)-binding Rossmann-fold domains"/>
    <property type="match status" value="1"/>
</dbReference>
<gene>
    <name evidence="5" type="ORF">Cantr_03946</name>
</gene>
<evidence type="ECO:0000313" key="5">
    <source>
        <dbReference type="EMBL" id="RCK55549.1"/>
    </source>
</evidence>
<dbReference type="Pfam" id="PF16884">
    <property type="entry name" value="ADH_N_2"/>
    <property type="match status" value="1"/>
</dbReference>
<evidence type="ECO:0000256" key="1">
    <source>
        <dbReference type="ARBA" id="ARBA00023002"/>
    </source>
</evidence>
<dbReference type="EMBL" id="QLNQ01000030">
    <property type="protein sequence ID" value="RCK55549.1"/>
    <property type="molecule type" value="Genomic_DNA"/>
</dbReference>
<proteinExistence type="predicted"/>
<comment type="caution">
    <text evidence="5">The sequence shown here is derived from an EMBL/GenBank/DDBJ whole genome shotgun (WGS) entry which is preliminary data.</text>
</comment>
<name>A0A367XQ66_9ASCO</name>
<dbReference type="CDD" id="cd05288">
    <property type="entry name" value="PGDH"/>
    <property type="match status" value="1"/>
</dbReference>
<dbReference type="InterPro" id="IPR041694">
    <property type="entry name" value="ADH_N_2"/>
</dbReference>
<keyword evidence="1" id="KW-0560">Oxidoreductase</keyword>
<dbReference type="InterPro" id="IPR036291">
    <property type="entry name" value="NAD(P)-bd_dom_sf"/>
</dbReference>
<feature type="domain" description="Alcohol dehydrogenase-like C-terminal" evidence="3">
    <location>
        <begin position="182"/>
        <end position="316"/>
    </location>
</feature>
<keyword evidence="6" id="KW-1185">Reference proteome</keyword>
<sequence>MALPSLATEVVLKQPPSGFPNPAFGQPDSTFAIKHAEFPPHLRDGEVIVKTLFLSNDPTQRSWIRSSEEKRRHYTKPVQPGSPMQSLGLGEVVKSNSENYKVGDIVNARLRWADYSVLPDTDLFNTVDTSLGFPLEYYLSIFGMTALTAFFGLTEAGDLKKYLNAPSGTGPIVAVSAASGATGSIVVQIAKHVLGASKVIGVAGSDEKAKWVESLGADICVNYKNPDYQEQISTFLGDKFVDAYFDNVGGEILSFFLTKVRKFGHVIACGSIAGYNNKEALKVSNWGEITINSLTVQGFLVSNYRDQFPEALRILAEAVKTGKIATKDAYHVEEIHGSDLILRLQEIPKIWVQLFNGEKQQGKLITKVANP</sequence>
<dbReference type="InterPro" id="IPR013149">
    <property type="entry name" value="ADH-like_C"/>
</dbReference>
<dbReference type="OrthoDB" id="809632at2759"/>
<dbReference type="Proteomes" id="UP000253472">
    <property type="component" value="Unassembled WGS sequence"/>
</dbReference>
<dbReference type="InterPro" id="IPR045010">
    <property type="entry name" value="MDR_fam"/>
</dbReference>
<protein>
    <recommendedName>
        <fullName evidence="7">NADP-dependent oxidoreductase YfmJ</fullName>
    </recommendedName>
</protein>
<evidence type="ECO:0000259" key="3">
    <source>
        <dbReference type="Pfam" id="PF00107"/>
    </source>
</evidence>
<feature type="region of interest" description="Disordered" evidence="2">
    <location>
        <begin position="64"/>
        <end position="86"/>
    </location>
</feature>
<organism evidence="5 6">
    <name type="scientific">Candida viswanathii</name>
    <dbReference type="NCBI Taxonomy" id="5486"/>
    <lineage>
        <taxon>Eukaryota</taxon>
        <taxon>Fungi</taxon>
        <taxon>Dikarya</taxon>
        <taxon>Ascomycota</taxon>
        <taxon>Saccharomycotina</taxon>
        <taxon>Pichiomycetes</taxon>
        <taxon>Debaryomycetaceae</taxon>
        <taxon>Candida/Lodderomyces clade</taxon>
        <taxon>Candida</taxon>
    </lineage>
</organism>
<evidence type="ECO:0008006" key="7">
    <source>
        <dbReference type="Google" id="ProtNLM"/>
    </source>
</evidence>
<feature type="domain" description="Oxidoreductase N-terminal" evidence="4">
    <location>
        <begin position="11"/>
        <end position="124"/>
    </location>
</feature>
<dbReference type="Pfam" id="PF00107">
    <property type="entry name" value="ADH_zinc_N"/>
    <property type="match status" value="1"/>
</dbReference>
<reference evidence="5 6" key="1">
    <citation type="submission" date="2018-06" db="EMBL/GenBank/DDBJ databases">
        <title>Whole genome sequencing of Candida tropicalis (genome annotated by CSBL at Korea University).</title>
        <authorList>
            <person name="Ahn J."/>
        </authorList>
    </citation>
    <scope>NUCLEOTIDE SEQUENCE [LARGE SCALE GENOMIC DNA]</scope>
    <source>
        <strain evidence="5 6">ATCC 20962</strain>
    </source>
</reference>
<dbReference type="GO" id="GO:0016628">
    <property type="term" value="F:oxidoreductase activity, acting on the CH-CH group of donors, NAD or NADP as acceptor"/>
    <property type="evidence" value="ECO:0007669"/>
    <property type="project" value="InterPro"/>
</dbReference>
<dbReference type="PANTHER" id="PTHR43205">
    <property type="entry name" value="PROSTAGLANDIN REDUCTASE"/>
    <property type="match status" value="1"/>
</dbReference>
<dbReference type="Gene3D" id="3.90.180.10">
    <property type="entry name" value="Medium-chain alcohol dehydrogenases, catalytic domain"/>
    <property type="match status" value="1"/>
</dbReference>
<evidence type="ECO:0000313" key="6">
    <source>
        <dbReference type="Proteomes" id="UP000253472"/>
    </source>
</evidence>